<evidence type="ECO:0000313" key="1">
    <source>
        <dbReference type="EMBL" id="GAA1675314.1"/>
    </source>
</evidence>
<keyword evidence="2" id="KW-1185">Reference proteome</keyword>
<dbReference type="Proteomes" id="UP001499947">
    <property type="component" value="Unassembled WGS sequence"/>
</dbReference>
<organism evidence="1 2">
    <name type="scientific">Streptomyces yatensis</name>
    <dbReference type="NCBI Taxonomy" id="155177"/>
    <lineage>
        <taxon>Bacteria</taxon>
        <taxon>Bacillati</taxon>
        <taxon>Actinomycetota</taxon>
        <taxon>Actinomycetes</taxon>
        <taxon>Kitasatosporales</taxon>
        <taxon>Streptomycetaceae</taxon>
        <taxon>Streptomyces</taxon>
        <taxon>Streptomyces violaceusniger group</taxon>
    </lineage>
</organism>
<protein>
    <submittedName>
        <fullName evidence="1">Uncharacterized protein</fullName>
    </submittedName>
</protein>
<comment type="caution">
    <text evidence="1">The sequence shown here is derived from an EMBL/GenBank/DDBJ whole genome shotgun (WGS) entry which is preliminary data.</text>
</comment>
<dbReference type="RefSeq" id="WP_246586048.1">
    <property type="nucleotide sequence ID" value="NZ_BAAALR010000015.1"/>
</dbReference>
<dbReference type="EMBL" id="BAAALR010000015">
    <property type="protein sequence ID" value="GAA1675314.1"/>
    <property type="molecule type" value="Genomic_DNA"/>
</dbReference>
<gene>
    <name evidence="1" type="ORF">GCM10009680_13650</name>
</gene>
<evidence type="ECO:0000313" key="2">
    <source>
        <dbReference type="Proteomes" id="UP001499947"/>
    </source>
</evidence>
<reference evidence="1 2" key="1">
    <citation type="journal article" date="2019" name="Int. J. Syst. Evol. Microbiol.">
        <title>The Global Catalogue of Microorganisms (GCM) 10K type strain sequencing project: providing services to taxonomists for standard genome sequencing and annotation.</title>
        <authorList>
            <consortium name="The Broad Institute Genomics Platform"/>
            <consortium name="The Broad Institute Genome Sequencing Center for Infectious Disease"/>
            <person name="Wu L."/>
            <person name="Ma J."/>
        </authorList>
    </citation>
    <scope>NUCLEOTIDE SEQUENCE [LARGE SCALE GENOMIC DNA]</scope>
    <source>
        <strain evidence="1 2">JCM 13244</strain>
    </source>
</reference>
<proteinExistence type="predicted"/>
<name>A0ABN2GQS0_9ACTN</name>
<accession>A0ABN2GQS0</accession>
<sequence length="153" mass="16537">MDASHYRDLADELKAYGLSSRALTWAPPHGDTVEMVEVGQYWDAVRAPVEIGERALELLGAATGAVIADYAQMYWLLAPGSAQYWRRLPQVRALGAAPTSYMGVPAIGHTGGPVLHWRIPLGPDRYLTDSPLLRGALAQAVAAELGTDREVGR</sequence>